<keyword evidence="2" id="KW-0328">Glycosyltransferase</keyword>
<keyword evidence="2" id="KW-0808">Transferase</keyword>
<dbReference type="GO" id="GO:0006487">
    <property type="term" value="P:protein N-linked glycosylation"/>
    <property type="evidence" value="ECO:0007669"/>
    <property type="project" value="TreeGrafter"/>
</dbReference>
<sequence length="253" mass="28868">MSNLADTSFEICIVIPCYNEEKGLDRKAYFNFINNHSNVLLCFVNDGSTDNTANILAGFQETYPENIAVINCTQNVGKAEAIRTAIAECNNNYSFTYIAYLDADLATSLEECLSLTSYFNESIHFVFGSRIMKVGSTIKRSQSRFLIGRIIATAISNILDLKVYDTQCGCKLFTKELSKVAFKNPFISKWLFDVEIFNRLMVHYGVDQATNHILEIPLKRWIDQGDSKVKLTYFFKLWVDLYKINKVCKASRK</sequence>
<evidence type="ECO:0000259" key="1">
    <source>
        <dbReference type="Pfam" id="PF00535"/>
    </source>
</evidence>
<dbReference type="EMBL" id="CP157199">
    <property type="protein sequence ID" value="XBG61989.1"/>
    <property type="molecule type" value="Genomic_DNA"/>
</dbReference>
<dbReference type="GO" id="GO:0016757">
    <property type="term" value="F:glycosyltransferase activity"/>
    <property type="evidence" value="ECO:0007669"/>
    <property type="project" value="UniProtKB-KW"/>
</dbReference>
<gene>
    <name evidence="2" type="ORF">ABGB03_03590</name>
</gene>
<accession>A0AAU7BV58</accession>
<dbReference type="AlphaFoldDB" id="A0AAU7BV58"/>
<name>A0AAU7BV58_9FLAO</name>
<evidence type="ECO:0000313" key="2">
    <source>
        <dbReference type="EMBL" id="XBG61989.1"/>
    </source>
</evidence>
<protein>
    <submittedName>
        <fullName evidence="2">Glycosyltransferase</fullName>
        <ecNumber evidence="2">2.4.-.-</ecNumber>
    </submittedName>
</protein>
<dbReference type="Gene3D" id="3.90.550.10">
    <property type="entry name" value="Spore Coat Polysaccharide Biosynthesis Protein SpsA, Chain A"/>
    <property type="match status" value="1"/>
</dbReference>
<dbReference type="InterPro" id="IPR001173">
    <property type="entry name" value="Glyco_trans_2-like"/>
</dbReference>
<reference evidence="2" key="1">
    <citation type="submission" date="2024-05" db="EMBL/GenBank/DDBJ databases">
        <title>Pontimicrobium maritimus sp. nov., isolated form sea water.</title>
        <authorList>
            <person name="Muhammad N."/>
            <person name="Vuong T.Q."/>
            <person name="Han H.L."/>
            <person name="Kim S.-G."/>
        </authorList>
    </citation>
    <scope>NUCLEOTIDE SEQUENCE</scope>
    <source>
        <strain evidence="2">SW4</strain>
    </source>
</reference>
<organism evidence="2">
    <name type="scientific">Pontimicrobium sp. SW4</name>
    <dbReference type="NCBI Taxonomy" id="3153519"/>
    <lineage>
        <taxon>Bacteria</taxon>
        <taxon>Pseudomonadati</taxon>
        <taxon>Bacteroidota</taxon>
        <taxon>Flavobacteriia</taxon>
        <taxon>Flavobacteriales</taxon>
        <taxon>Flavobacteriaceae</taxon>
        <taxon>Pontimicrobium</taxon>
    </lineage>
</organism>
<proteinExistence type="predicted"/>
<dbReference type="SUPFAM" id="SSF53448">
    <property type="entry name" value="Nucleotide-diphospho-sugar transferases"/>
    <property type="match status" value="1"/>
</dbReference>
<dbReference type="PANTHER" id="PTHR10859:SF91">
    <property type="entry name" value="DOLICHYL-PHOSPHATE BETA-GLUCOSYLTRANSFERASE"/>
    <property type="match status" value="1"/>
</dbReference>
<dbReference type="PANTHER" id="PTHR10859">
    <property type="entry name" value="GLYCOSYL TRANSFERASE"/>
    <property type="match status" value="1"/>
</dbReference>
<dbReference type="EC" id="2.4.-.-" evidence="2"/>
<dbReference type="RefSeq" id="WP_347924897.1">
    <property type="nucleotide sequence ID" value="NZ_CP157199.1"/>
</dbReference>
<feature type="domain" description="Glycosyltransferase 2-like" evidence="1">
    <location>
        <begin position="12"/>
        <end position="178"/>
    </location>
</feature>
<dbReference type="InterPro" id="IPR029044">
    <property type="entry name" value="Nucleotide-diphossugar_trans"/>
</dbReference>
<dbReference type="Pfam" id="PF00535">
    <property type="entry name" value="Glycos_transf_2"/>
    <property type="match status" value="1"/>
</dbReference>